<feature type="non-terminal residue" evidence="1">
    <location>
        <position position="1"/>
    </location>
</feature>
<name>A0AC60W474_9ARCH</name>
<sequence length="94" mass="10078">DKAVNKLEMELLGKIIKKLEITTDMAIIALIGSGMRGTVGVASKVFGAMQKNKVNVSMITQGSSELNLAFVVKNSDAKTAVQALHNEFELSNIN</sequence>
<reference evidence="1 2" key="1">
    <citation type="journal article" date="2020" name="Appl. Environ. Microbiol.">
        <title>Genomic Characteristics of a Novel Species of Ammonia-Oxidizing Archaea from the Jiulong River Estuary.</title>
        <authorList>
            <person name="Zou D."/>
            <person name="Wan R."/>
            <person name="Han L."/>
            <person name="Xu M.N."/>
            <person name="Liu Y."/>
            <person name="Liu H."/>
            <person name="Kao S.J."/>
            <person name="Li M."/>
        </authorList>
    </citation>
    <scope>NUCLEOTIDE SEQUENCE [LARGE SCALE GENOMIC DNA]</scope>
    <source>
        <strain evidence="1">W2bin3</strain>
    </source>
</reference>
<accession>A0AC60W474</accession>
<gene>
    <name evidence="1" type="ORF">H2B05_05740</name>
</gene>
<dbReference type="EMBL" id="JACENC010000221">
    <property type="protein sequence ID" value="MBA4454428.1"/>
    <property type="molecule type" value="Genomic_DNA"/>
</dbReference>
<organism evidence="1 2">
    <name type="scientific">Candidatus Nitrosomaritimum aestuariumsis</name>
    <dbReference type="NCBI Taxonomy" id="3342354"/>
    <lineage>
        <taxon>Archaea</taxon>
        <taxon>Nitrososphaerota</taxon>
        <taxon>Nitrososphaeria</taxon>
        <taxon>Nitrosopumilales</taxon>
        <taxon>Nitrosopumilaceae</taxon>
        <taxon>Candidatus Nitrosomaritimum</taxon>
    </lineage>
</organism>
<comment type="caution">
    <text evidence="1">The sequence shown here is derived from an EMBL/GenBank/DDBJ whole genome shotgun (WGS) entry which is preliminary data.</text>
</comment>
<evidence type="ECO:0000313" key="2">
    <source>
        <dbReference type="Proteomes" id="UP000526786"/>
    </source>
</evidence>
<evidence type="ECO:0000313" key="1">
    <source>
        <dbReference type="EMBL" id="MBA4454428.1"/>
    </source>
</evidence>
<protein>
    <submittedName>
        <fullName evidence="1">ACT domain-containing protein</fullName>
    </submittedName>
</protein>
<dbReference type="Proteomes" id="UP000526786">
    <property type="component" value="Unassembled WGS sequence"/>
</dbReference>
<proteinExistence type="predicted"/>